<sequence>MASSEGLAKSLNALVEDAKTVVTSTKAPSSGADQAVSSSSTDCTPSPASTTPGEESEENKAYVRGYNDALKGIPKERADSPATVIKDQESEAATENHASQHAELGDSLSEDGNVEWKCSYHECHHEEGARTAKQAGTGNQDDEQPSLLEALKDWPDDCLHLVFVLLLRSGPYIFPVGYTPRGIPITNRDMTFAIMDEHNRRFPMTEPREQSDPRAASSLDSRTIKKVLDKGKGRDDGEDDVDSSLISPEEYERLITVVTDKIVEAISLPIPLEDIPCRGGPRASLAEIREAIMTVLIQRGLRELGEEVVCTPVGEDDMGIDKDGLTSSLKILYEGIYDQEVTKMVRVLNLPIQIPGISLPADEVRERLLLEFRTRCWCLAPPFMRARWENDPEDGGQQRTYEIVVESLGGRPAPDLSHRGSSRMSDASEHERRADERRPLDLGCFRSWTRKGENGILGRQRFSRLREITSRLWENGLLGRQPFSRLRDFTSRQWDGQGETLSQDRTPRLGDLRPRASSLDDCSLSERDEDLASELGNPLYRSSSRASDNFHEKTREQDRPRFGLGLGLLRLGRRGLSLSSLRDDRQERESRDASRDRGFGGSLGSRLGSRSRDNDFSDAQEPRGLRFGGSFGDDSIAQANRGWGTSRGLGSGSRLPSRDDESNDAQESRGLRFGGGLGSEWERRTFWDNYADAQGLLETFSPRDRERYNDLMERFWGCRCGICREARRRTWQPLGDKCLLRRLDD</sequence>
<feature type="region of interest" description="Disordered" evidence="1">
    <location>
        <begin position="200"/>
        <end position="243"/>
    </location>
</feature>
<feature type="compositionally biased region" description="Polar residues" evidence="1">
    <location>
        <begin position="494"/>
        <end position="504"/>
    </location>
</feature>
<feature type="region of interest" description="Disordered" evidence="1">
    <location>
        <begin position="87"/>
        <end position="106"/>
    </location>
</feature>
<feature type="region of interest" description="Disordered" evidence="1">
    <location>
        <begin position="21"/>
        <end position="80"/>
    </location>
</feature>
<feature type="compositionally biased region" description="Basic and acidic residues" evidence="1">
    <location>
        <begin position="505"/>
        <end position="514"/>
    </location>
</feature>
<feature type="compositionally biased region" description="Basic and acidic residues" evidence="1">
    <location>
        <begin position="426"/>
        <end position="435"/>
    </location>
</feature>
<gene>
    <name evidence="2" type="ORF">NA56DRAFT_747154</name>
</gene>
<evidence type="ECO:0000313" key="3">
    <source>
        <dbReference type="Proteomes" id="UP000235672"/>
    </source>
</evidence>
<organism evidence="2 3">
    <name type="scientific">Hyaloscypha hepaticicola</name>
    <dbReference type="NCBI Taxonomy" id="2082293"/>
    <lineage>
        <taxon>Eukaryota</taxon>
        <taxon>Fungi</taxon>
        <taxon>Dikarya</taxon>
        <taxon>Ascomycota</taxon>
        <taxon>Pezizomycotina</taxon>
        <taxon>Leotiomycetes</taxon>
        <taxon>Helotiales</taxon>
        <taxon>Hyaloscyphaceae</taxon>
        <taxon>Hyaloscypha</taxon>
    </lineage>
</organism>
<protein>
    <submittedName>
        <fullName evidence="2">Uncharacterized protein</fullName>
    </submittedName>
</protein>
<reference evidence="2 3" key="1">
    <citation type="submission" date="2016-05" db="EMBL/GenBank/DDBJ databases">
        <title>A degradative enzymes factory behind the ericoid mycorrhizal symbiosis.</title>
        <authorList>
            <consortium name="DOE Joint Genome Institute"/>
            <person name="Martino E."/>
            <person name="Morin E."/>
            <person name="Grelet G."/>
            <person name="Kuo A."/>
            <person name="Kohler A."/>
            <person name="Daghino S."/>
            <person name="Barry K."/>
            <person name="Choi C."/>
            <person name="Cichocki N."/>
            <person name="Clum A."/>
            <person name="Copeland A."/>
            <person name="Hainaut M."/>
            <person name="Haridas S."/>
            <person name="Labutti K."/>
            <person name="Lindquist E."/>
            <person name="Lipzen A."/>
            <person name="Khouja H.-R."/>
            <person name="Murat C."/>
            <person name="Ohm R."/>
            <person name="Olson A."/>
            <person name="Spatafora J."/>
            <person name="Veneault-Fourrey C."/>
            <person name="Henrissat B."/>
            <person name="Grigoriev I."/>
            <person name="Martin F."/>
            <person name="Perotto S."/>
        </authorList>
    </citation>
    <scope>NUCLEOTIDE SEQUENCE [LARGE SCALE GENOMIC DNA]</scope>
    <source>
        <strain evidence="2 3">UAMH 7357</strain>
    </source>
</reference>
<evidence type="ECO:0000256" key="1">
    <source>
        <dbReference type="SAM" id="MobiDB-lite"/>
    </source>
</evidence>
<feature type="region of interest" description="Disordered" evidence="1">
    <location>
        <begin position="580"/>
        <end position="673"/>
    </location>
</feature>
<evidence type="ECO:0000313" key="2">
    <source>
        <dbReference type="EMBL" id="PMD23293.1"/>
    </source>
</evidence>
<feature type="compositionally biased region" description="Basic and acidic residues" evidence="1">
    <location>
        <begin position="610"/>
        <end position="624"/>
    </location>
</feature>
<feature type="region of interest" description="Disordered" evidence="1">
    <location>
        <begin position="494"/>
        <end position="558"/>
    </location>
</feature>
<feature type="compositionally biased region" description="Basic and acidic residues" evidence="1">
    <location>
        <begin position="222"/>
        <end position="235"/>
    </location>
</feature>
<name>A0A2J6QAK0_9HELO</name>
<dbReference type="EMBL" id="KZ613475">
    <property type="protein sequence ID" value="PMD23293.1"/>
    <property type="molecule type" value="Genomic_DNA"/>
</dbReference>
<feature type="region of interest" description="Disordered" evidence="1">
    <location>
        <begin position="409"/>
        <end position="435"/>
    </location>
</feature>
<keyword evidence="3" id="KW-1185">Reference proteome</keyword>
<feature type="compositionally biased region" description="Basic and acidic residues" evidence="1">
    <location>
        <begin position="581"/>
        <end position="598"/>
    </location>
</feature>
<proteinExistence type="predicted"/>
<feature type="compositionally biased region" description="Basic and acidic residues" evidence="1">
    <location>
        <begin position="548"/>
        <end position="558"/>
    </location>
</feature>
<feature type="compositionally biased region" description="Polar residues" evidence="1">
    <location>
        <begin position="41"/>
        <end position="53"/>
    </location>
</feature>
<accession>A0A2J6QAK0</accession>
<dbReference type="AlphaFoldDB" id="A0A2J6QAK0"/>
<dbReference type="Proteomes" id="UP000235672">
    <property type="component" value="Unassembled WGS sequence"/>
</dbReference>
<feature type="compositionally biased region" description="Low complexity" evidence="1">
    <location>
        <begin position="29"/>
        <end position="40"/>
    </location>
</feature>
<feature type="compositionally biased region" description="Basic and acidic residues" evidence="1">
    <location>
        <begin position="656"/>
        <end position="670"/>
    </location>
</feature>